<proteinExistence type="predicted"/>
<gene>
    <name evidence="1" type="ORF">mMyoMyo1_001914</name>
</gene>
<accession>A0A7J7XDZ2</accession>
<evidence type="ECO:0000313" key="1">
    <source>
        <dbReference type="EMBL" id="KAF6347937.1"/>
    </source>
</evidence>
<sequence length="297" mass="34484">MAFLTAHGVKNVFQLQKPEGREHLRRLLNWEKFDEVRDSRRSILLDTLYESIIFAVGKGFPWVEVVEVVKFTDELLKETKGCSITEAITILRNKLGDYQGQFNTTHLLALCDYFYNTFIRHYRLYQYVLGQDQEVNLTVNHVEVCVPPQPLPLAEGKDRDLWKLELKLAELTMAEVQKRTNVLLLKEALHLEQEHMLQKKFSEMAVQQKQVLEREELENIINEAIHIQINCLKELLQYEIQTTFDILDLKLQKKTLNLNAPIPFPLSISGQLGQDESLKINKARKAKKAKGKKASKD</sequence>
<protein>
    <recommendedName>
        <fullName evidence="3">4930578I06Rik protein</fullName>
    </recommendedName>
</protein>
<evidence type="ECO:0000313" key="2">
    <source>
        <dbReference type="Proteomes" id="UP000527355"/>
    </source>
</evidence>
<reference evidence="1 2" key="1">
    <citation type="journal article" date="2020" name="Nature">
        <title>Six reference-quality genomes reveal evolution of bat adaptations.</title>
        <authorList>
            <person name="Jebb D."/>
            <person name="Huang Z."/>
            <person name="Pippel M."/>
            <person name="Hughes G.M."/>
            <person name="Lavrichenko K."/>
            <person name="Devanna P."/>
            <person name="Winkler S."/>
            <person name="Jermiin L.S."/>
            <person name="Skirmuntt E.C."/>
            <person name="Katzourakis A."/>
            <person name="Burkitt-Gray L."/>
            <person name="Ray D.A."/>
            <person name="Sullivan K.A.M."/>
            <person name="Roscito J.G."/>
            <person name="Kirilenko B.M."/>
            <person name="Davalos L.M."/>
            <person name="Corthals A.P."/>
            <person name="Power M.L."/>
            <person name="Jones G."/>
            <person name="Ransome R.D."/>
            <person name="Dechmann D.K.N."/>
            <person name="Locatelli A.G."/>
            <person name="Puechmaille S.J."/>
            <person name="Fedrigo O."/>
            <person name="Jarvis E.D."/>
            <person name="Hiller M."/>
            <person name="Vernes S.C."/>
            <person name="Myers E.W."/>
            <person name="Teeling E.C."/>
        </authorList>
    </citation>
    <scope>NUCLEOTIDE SEQUENCE [LARGE SCALE GENOMIC DNA]</scope>
    <source>
        <strain evidence="1">MMyoMyo1</strain>
        <tissue evidence="1">Flight muscle</tissue>
    </source>
</reference>
<dbReference type="Pfam" id="PF14769">
    <property type="entry name" value="CLAMP"/>
    <property type="match status" value="1"/>
</dbReference>
<organism evidence="1 2">
    <name type="scientific">Myotis myotis</name>
    <name type="common">Greater mouse-eared bat</name>
    <name type="synonym">Vespertilio myotis</name>
    <dbReference type="NCBI Taxonomy" id="51298"/>
    <lineage>
        <taxon>Eukaryota</taxon>
        <taxon>Metazoa</taxon>
        <taxon>Chordata</taxon>
        <taxon>Craniata</taxon>
        <taxon>Vertebrata</taxon>
        <taxon>Euteleostomi</taxon>
        <taxon>Mammalia</taxon>
        <taxon>Eutheria</taxon>
        <taxon>Laurasiatheria</taxon>
        <taxon>Chiroptera</taxon>
        <taxon>Yangochiroptera</taxon>
        <taxon>Vespertilionidae</taxon>
        <taxon>Myotis</taxon>
    </lineage>
</organism>
<dbReference type="Proteomes" id="UP000527355">
    <property type="component" value="Unassembled WGS sequence"/>
</dbReference>
<dbReference type="OrthoDB" id="6103133at2759"/>
<dbReference type="AlphaFoldDB" id="A0A7J7XDZ2"/>
<dbReference type="PANTHER" id="PTHR28457">
    <property type="entry name" value="COILED-COIL DOMAIN-CONTAINING PROTEIN 189"/>
    <property type="match status" value="1"/>
</dbReference>
<dbReference type="EMBL" id="JABWUV010000006">
    <property type="protein sequence ID" value="KAF6347937.1"/>
    <property type="molecule type" value="Genomic_DNA"/>
</dbReference>
<comment type="caution">
    <text evidence="1">The sequence shown here is derived from an EMBL/GenBank/DDBJ whole genome shotgun (WGS) entry which is preliminary data.</text>
</comment>
<dbReference type="PANTHER" id="PTHR28457:SF2">
    <property type="entry name" value="SIMILAR TO 4930578I06RIK PROTEIN"/>
    <property type="match status" value="1"/>
</dbReference>
<name>A0A7J7XDZ2_MYOMY</name>
<evidence type="ECO:0008006" key="3">
    <source>
        <dbReference type="Google" id="ProtNLM"/>
    </source>
</evidence>
<dbReference type="InterPro" id="IPR032727">
    <property type="entry name" value="CLAMP"/>
</dbReference>
<dbReference type="VEuPathDB" id="HostDB:CUNH8orf74"/>
<keyword evidence="2" id="KW-1185">Reference proteome</keyword>